<dbReference type="GO" id="GO:0043856">
    <property type="term" value="F:anti-sigma factor antagonist activity"/>
    <property type="evidence" value="ECO:0007669"/>
    <property type="project" value="TreeGrafter"/>
</dbReference>
<evidence type="ECO:0000259" key="1">
    <source>
        <dbReference type="PROSITE" id="PS50801"/>
    </source>
</evidence>
<sequence length="304" mass="31485">MKDTTMPGLSIETRRGFIVLSLPAQISWQNYAGIREGVSRALSMAAGSMAAGSMAAGSMAAGSMAGSPVVGGAPRGRRRTCVVVDFGDAVLLDAAGLVLLARAETRAQLLGCPLRAVVPALSAHVRRALHLTGLAQLVPVFPDVAAATGTPVPAGTAGDVDTTHVLDAIRALHPGDAGLTPTPPAPSELMITTHEAGDGDHTVVHLSGVLDDVTVPRLGETLTTLVEGNLRHLMVRMHERLGIRCDPLPILLGIRWRVAAEGGCLALPALPARLREIIDREGLGSVFTGCRSIEDRLLAGAESA</sequence>
<feature type="domain" description="STAS" evidence="1">
    <location>
        <begin position="7"/>
        <end position="151"/>
    </location>
</feature>
<dbReference type="Pfam" id="PF01740">
    <property type="entry name" value="STAS"/>
    <property type="match status" value="1"/>
</dbReference>
<dbReference type="Gene3D" id="3.30.750.24">
    <property type="entry name" value="STAS domain"/>
    <property type="match status" value="2"/>
</dbReference>
<keyword evidence="3" id="KW-1185">Reference proteome</keyword>
<proteinExistence type="predicted"/>
<dbReference type="CDD" id="cd07043">
    <property type="entry name" value="STAS_anti-anti-sigma_factors"/>
    <property type="match status" value="2"/>
</dbReference>
<dbReference type="PROSITE" id="PS50801">
    <property type="entry name" value="STAS"/>
    <property type="match status" value="1"/>
</dbReference>
<dbReference type="InterPro" id="IPR036513">
    <property type="entry name" value="STAS_dom_sf"/>
</dbReference>
<dbReference type="EMBL" id="JAAXPI010000166">
    <property type="protein sequence ID" value="NKZ09314.1"/>
    <property type="molecule type" value="Genomic_DNA"/>
</dbReference>
<dbReference type="Proteomes" id="UP000579250">
    <property type="component" value="Unassembled WGS sequence"/>
</dbReference>
<dbReference type="PANTHER" id="PTHR33495">
    <property type="entry name" value="ANTI-SIGMA FACTOR ANTAGONIST TM_1081-RELATED-RELATED"/>
    <property type="match status" value="1"/>
</dbReference>
<dbReference type="RefSeq" id="WP_157438584.1">
    <property type="nucleotide sequence ID" value="NZ_JAAXPI010000166.1"/>
</dbReference>
<comment type="caution">
    <text evidence="2">The sequence shown here is derived from an EMBL/GenBank/DDBJ whole genome shotgun (WGS) entry which is preliminary data.</text>
</comment>
<reference evidence="2 3" key="1">
    <citation type="submission" date="2020-04" db="EMBL/GenBank/DDBJ databases">
        <title>MicrobeNet Type strains.</title>
        <authorList>
            <person name="Nicholson A.C."/>
        </authorList>
    </citation>
    <scope>NUCLEOTIDE SEQUENCE [LARGE SCALE GENOMIC DNA]</scope>
    <source>
        <strain evidence="2 3">ATCC BAA-277</strain>
    </source>
</reference>
<gene>
    <name evidence="2" type="ORF">HGB48_37115</name>
</gene>
<protein>
    <submittedName>
        <fullName evidence="2">STAS domain-containing protein</fullName>
    </submittedName>
</protein>
<dbReference type="SUPFAM" id="SSF52091">
    <property type="entry name" value="SpoIIaa-like"/>
    <property type="match status" value="2"/>
</dbReference>
<organism evidence="2 3">
    <name type="scientific">Actinomadura latina</name>
    <dbReference type="NCBI Taxonomy" id="163603"/>
    <lineage>
        <taxon>Bacteria</taxon>
        <taxon>Bacillati</taxon>
        <taxon>Actinomycetota</taxon>
        <taxon>Actinomycetes</taxon>
        <taxon>Streptosporangiales</taxon>
        <taxon>Thermomonosporaceae</taxon>
        <taxon>Actinomadura</taxon>
    </lineage>
</organism>
<accession>A0A846ZEP2</accession>
<dbReference type="PANTHER" id="PTHR33495:SF2">
    <property type="entry name" value="ANTI-SIGMA FACTOR ANTAGONIST TM_1081-RELATED"/>
    <property type="match status" value="1"/>
</dbReference>
<dbReference type="InterPro" id="IPR002645">
    <property type="entry name" value="STAS_dom"/>
</dbReference>
<name>A0A846ZEP2_9ACTN</name>
<evidence type="ECO:0000313" key="2">
    <source>
        <dbReference type="EMBL" id="NKZ09314.1"/>
    </source>
</evidence>
<dbReference type="AlphaFoldDB" id="A0A846ZEP2"/>
<evidence type="ECO:0000313" key="3">
    <source>
        <dbReference type="Proteomes" id="UP000579250"/>
    </source>
</evidence>